<evidence type="ECO:0000313" key="1">
    <source>
        <dbReference type="EMBL" id="KAH9768870.1"/>
    </source>
</evidence>
<dbReference type="EMBL" id="CM039173">
    <property type="protein sequence ID" value="KAH9768870.1"/>
    <property type="molecule type" value="Genomic_DNA"/>
</dbReference>
<name>A0ACB8L6H3_CITSI</name>
<dbReference type="Proteomes" id="UP000829398">
    <property type="component" value="Chromosome 4"/>
</dbReference>
<evidence type="ECO:0000313" key="2">
    <source>
        <dbReference type="Proteomes" id="UP000829398"/>
    </source>
</evidence>
<accession>A0ACB8L6H3</accession>
<protein>
    <submittedName>
        <fullName evidence="1">RING-type domain-containing protein</fullName>
    </submittedName>
</protein>
<organism evidence="1 2">
    <name type="scientific">Citrus sinensis</name>
    <name type="common">Sweet orange</name>
    <name type="synonym">Citrus aurantium var. sinensis</name>
    <dbReference type="NCBI Taxonomy" id="2711"/>
    <lineage>
        <taxon>Eukaryota</taxon>
        <taxon>Viridiplantae</taxon>
        <taxon>Streptophyta</taxon>
        <taxon>Embryophyta</taxon>
        <taxon>Tracheophyta</taxon>
        <taxon>Spermatophyta</taxon>
        <taxon>Magnoliopsida</taxon>
        <taxon>eudicotyledons</taxon>
        <taxon>Gunneridae</taxon>
        <taxon>Pentapetalae</taxon>
        <taxon>rosids</taxon>
        <taxon>malvids</taxon>
        <taxon>Sapindales</taxon>
        <taxon>Rutaceae</taxon>
        <taxon>Aurantioideae</taxon>
        <taxon>Citrus</taxon>
    </lineage>
</organism>
<keyword evidence="2" id="KW-1185">Reference proteome</keyword>
<gene>
    <name evidence="1" type="ORF">KPL71_011772</name>
</gene>
<reference evidence="2" key="1">
    <citation type="journal article" date="2023" name="Hortic. Res.">
        <title>A chromosome-level phased genome enabling allele-level studies in sweet orange: a case study on citrus Huanglongbing tolerance.</title>
        <authorList>
            <person name="Wu B."/>
            <person name="Yu Q."/>
            <person name="Deng Z."/>
            <person name="Duan Y."/>
            <person name="Luo F."/>
            <person name="Gmitter F. Jr."/>
        </authorList>
    </citation>
    <scope>NUCLEOTIDE SEQUENCE [LARGE SCALE GENOMIC DNA]</scope>
    <source>
        <strain evidence="2">cv. Valencia</strain>
    </source>
</reference>
<comment type="caution">
    <text evidence="1">The sequence shown here is derived from an EMBL/GenBank/DDBJ whole genome shotgun (WGS) entry which is preliminary data.</text>
</comment>
<proteinExistence type="predicted"/>
<sequence length="327" mass="37071">MEAILTYIPVALSQFPVDREFLQYFLMQPGQDVEWLRFVTEGLISCPAGQREPRLSELLMSFYADGTQSRFYWDVLQSDAFRIVWERQQTELAPRLEGLAQFQELICARIHLNSSRRSFPIASRSDLSLLERGLHGVEPVVVANFPMKKFSDEYFAAAEDTQQFNVVNLVGKKESSSFRYSIADPRCAVCLAEYHGEDTLRILPYCGHSFHATCIDIWLHQHSTCPVCRVSLRELPERKRLMQPIFSSAIRSHYGTESFDTHSYNYLSGHGFSSRTVVNRGMDSVPEDHCASDDDITDSGGNISPTTEGNQTTKDLGNKHVESPSNP</sequence>